<proteinExistence type="predicted"/>
<reference evidence="1" key="1">
    <citation type="submission" date="2023-04" db="EMBL/GenBank/DDBJ databases">
        <title>Ambrosiozyma monospora NBRC 10751.</title>
        <authorList>
            <person name="Ichikawa N."/>
            <person name="Sato H."/>
            <person name="Tonouchi N."/>
        </authorList>
    </citation>
    <scope>NUCLEOTIDE SEQUENCE</scope>
    <source>
        <strain evidence="1">NBRC 10751</strain>
    </source>
</reference>
<sequence length="341" mass="39862">MGVVWTLYTLDSTVFTNLNHFYTINSINQVMLRLLYSTEDRPLPPVTTERTDLILKDDYLFTEQDFEYGFGLFQNLSLGINLELVPQISSFTPSRASYDVYLYCFPNFRISGFEQHNELLQSDDSRRAAYLKNGYDGFDRLDVVGTFKRTYGLYRDTLSAFLFPVCVEESHWVTVWIPLDGKPRTGKKSKLYITIYLLDSITPDTTKWGFLIPIKLMLERFLNCEANIHVECMVPYMQQDNSSSGPVTMFYLQRIVKHYCSGQKKIRSVISEFQRGYGDRRMTKLIADIKQKLHDYVSVFSKEGNDLTTCLISSFRRSAEYFERREFIESISSQLFPERKM</sequence>
<dbReference type="EMBL" id="BSXS01002014">
    <property type="protein sequence ID" value="GME77948.1"/>
    <property type="molecule type" value="Genomic_DNA"/>
</dbReference>
<accession>A0ACB5SZR5</accession>
<name>A0ACB5SZR5_AMBMO</name>
<evidence type="ECO:0000313" key="1">
    <source>
        <dbReference type="EMBL" id="GME77948.1"/>
    </source>
</evidence>
<gene>
    <name evidence="1" type="ORF">Amon02_000323900</name>
</gene>
<organism evidence="1 2">
    <name type="scientific">Ambrosiozyma monospora</name>
    <name type="common">Yeast</name>
    <name type="synonym">Endomycopsis monosporus</name>
    <dbReference type="NCBI Taxonomy" id="43982"/>
    <lineage>
        <taxon>Eukaryota</taxon>
        <taxon>Fungi</taxon>
        <taxon>Dikarya</taxon>
        <taxon>Ascomycota</taxon>
        <taxon>Saccharomycotina</taxon>
        <taxon>Pichiomycetes</taxon>
        <taxon>Pichiales</taxon>
        <taxon>Pichiaceae</taxon>
        <taxon>Ambrosiozyma</taxon>
    </lineage>
</organism>
<keyword evidence="2" id="KW-1185">Reference proteome</keyword>
<dbReference type="Proteomes" id="UP001165064">
    <property type="component" value="Unassembled WGS sequence"/>
</dbReference>
<protein>
    <submittedName>
        <fullName evidence="1">Unnamed protein product</fullName>
    </submittedName>
</protein>
<comment type="caution">
    <text evidence="1">The sequence shown here is derived from an EMBL/GenBank/DDBJ whole genome shotgun (WGS) entry which is preliminary data.</text>
</comment>
<evidence type="ECO:0000313" key="2">
    <source>
        <dbReference type="Proteomes" id="UP001165064"/>
    </source>
</evidence>